<sequence>MYWILIEGNKVIVLNFKFQTEYGDNILQLRYYFAVFKRKSKNFIELQFQKLKGYNSKYQLMAMQLKLIILMDQDSCNYIVMKLNQELD</sequence>
<proteinExistence type="predicted"/>
<comment type="caution">
    <text evidence="1">The sequence shown here is derived from an EMBL/GenBank/DDBJ whole genome shotgun (WGS) entry which is preliminary data.</text>
</comment>
<dbReference type="AlphaFoldDB" id="A0A8S1ML42"/>
<reference evidence="1" key="1">
    <citation type="submission" date="2021-01" db="EMBL/GenBank/DDBJ databases">
        <authorList>
            <consortium name="Genoscope - CEA"/>
            <person name="William W."/>
        </authorList>
    </citation>
    <scope>NUCLEOTIDE SEQUENCE</scope>
</reference>
<dbReference type="Proteomes" id="UP000688137">
    <property type="component" value="Unassembled WGS sequence"/>
</dbReference>
<dbReference type="EMBL" id="CAJJDM010000067">
    <property type="protein sequence ID" value="CAD8081148.1"/>
    <property type="molecule type" value="Genomic_DNA"/>
</dbReference>
<protein>
    <submittedName>
        <fullName evidence="1">Uncharacterized protein</fullName>
    </submittedName>
</protein>
<name>A0A8S1ML42_PARPR</name>
<accession>A0A8S1ML42</accession>
<organism evidence="1 2">
    <name type="scientific">Paramecium primaurelia</name>
    <dbReference type="NCBI Taxonomy" id="5886"/>
    <lineage>
        <taxon>Eukaryota</taxon>
        <taxon>Sar</taxon>
        <taxon>Alveolata</taxon>
        <taxon>Ciliophora</taxon>
        <taxon>Intramacronucleata</taxon>
        <taxon>Oligohymenophorea</taxon>
        <taxon>Peniculida</taxon>
        <taxon>Parameciidae</taxon>
        <taxon>Paramecium</taxon>
    </lineage>
</organism>
<keyword evidence="2" id="KW-1185">Reference proteome</keyword>
<evidence type="ECO:0000313" key="1">
    <source>
        <dbReference type="EMBL" id="CAD8081148.1"/>
    </source>
</evidence>
<evidence type="ECO:0000313" key="2">
    <source>
        <dbReference type="Proteomes" id="UP000688137"/>
    </source>
</evidence>
<gene>
    <name evidence="1" type="ORF">PPRIM_AZ9-3.1.T0650074</name>
</gene>